<dbReference type="RefSeq" id="WP_348029703.1">
    <property type="nucleotide sequence ID" value="NZ_CP129113.1"/>
</dbReference>
<dbReference type="PANTHER" id="PTHR30294">
    <property type="entry name" value="MEMBRANE COMPONENT OF ABC TRANSPORTER YHHJ-RELATED"/>
    <property type="match status" value="1"/>
</dbReference>
<dbReference type="Proteomes" id="UP001180087">
    <property type="component" value="Chromosome"/>
</dbReference>
<reference evidence="8" key="1">
    <citation type="submission" date="2023-06" db="EMBL/GenBank/DDBJ databases">
        <title>A Treasure from Seagulls: Isolation and Description of Aciduricobacillus qingdaonensis gen. nov., sp. nov., a Rare Obligately Uric Acid-utilizing Member in the Family Bacillaceae.</title>
        <authorList>
            <person name="Liu W."/>
            <person name="Wang B."/>
        </authorList>
    </citation>
    <scope>NUCLEOTIDE SEQUENCE</scope>
    <source>
        <strain evidence="8">44XB</strain>
    </source>
</reference>
<feature type="transmembrane region" description="Helical" evidence="6">
    <location>
        <begin position="274"/>
        <end position="299"/>
    </location>
</feature>
<dbReference type="PANTHER" id="PTHR30294:SF29">
    <property type="entry name" value="MULTIDRUG ABC TRANSPORTER PERMEASE YBHS-RELATED"/>
    <property type="match status" value="1"/>
</dbReference>
<dbReference type="Gene3D" id="3.40.190.10">
    <property type="entry name" value="Periplasmic binding protein-like II"/>
    <property type="match status" value="1"/>
</dbReference>
<evidence type="ECO:0000313" key="9">
    <source>
        <dbReference type="Proteomes" id="UP001180087"/>
    </source>
</evidence>
<keyword evidence="4 6" id="KW-1133">Transmembrane helix</keyword>
<gene>
    <name evidence="8" type="ORF">QR721_06865</name>
</gene>
<organism evidence="8 9">
    <name type="scientific">Aciduricibacillus chroicocephali</name>
    <dbReference type="NCBI Taxonomy" id="3054939"/>
    <lineage>
        <taxon>Bacteria</taxon>
        <taxon>Bacillati</taxon>
        <taxon>Bacillota</taxon>
        <taxon>Bacilli</taxon>
        <taxon>Bacillales</taxon>
        <taxon>Bacillaceae</taxon>
        <taxon>Aciduricibacillus</taxon>
    </lineage>
</organism>
<evidence type="ECO:0000256" key="1">
    <source>
        <dbReference type="ARBA" id="ARBA00004651"/>
    </source>
</evidence>
<feature type="transmembrane region" description="Helical" evidence="6">
    <location>
        <begin position="181"/>
        <end position="202"/>
    </location>
</feature>
<comment type="subcellular location">
    <subcellularLocation>
        <location evidence="1">Cell membrane</location>
        <topology evidence="1">Multi-pass membrane protein</topology>
    </subcellularLocation>
</comment>
<dbReference type="InterPro" id="IPR051449">
    <property type="entry name" value="ABC-2_transporter_component"/>
</dbReference>
<dbReference type="Pfam" id="PF12698">
    <property type="entry name" value="ABC2_membrane_3"/>
    <property type="match status" value="1"/>
</dbReference>
<protein>
    <submittedName>
        <fullName evidence="8">ABC transporter permease</fullName>
    </submittedName>
</protein>
<dbReference type="EMBL" id="CP129113">
    <property type="protein sequence ID" value="WLV25913.1"/>
    <property type="molecule type" value="Genomic_DNA"/>
</dbReference>
<feature type="transmembrane region" description="Helical" evidence="6">
    <location>
        <begin position="20"/>
        <end position="38"/>
    </location>
</feature>
<keyword evidence="3 6" id="KW-0812">Transmembrane</keyword>
<sequence length="414" mass="45815">MHKFWIILTHTFINRIKTKTFLISTVLTLVLIVGFANFNKIADLFSGKEEKIAVLDGTEQLFPHLKKIAELTNDRIKLVSAEGSEKKLKKDVLNGDYEALVKVSFDQRNMPRAVIYSEKAGDSNYKNAIIQGLQQIKVDMATEKTGIDQAVINEIQTPVHVENIALDANAKTEQELNQTRGIVYAMLFLLYMLVINYGMMIAQDVANEKSSRVMEILISSVSPVTHMFAKIVGIALLGLTQIIIFAGVGYALVSAKAGEKGGMFEAFGLHDISVSIYIYAVVFFLLGYLLYATLAAMLGSLVSRVEDVQQLMTPMIFLIMIAFFIALFGLEAPDATFVTVSSFIPFFTPMIMFMRIGMLDIPLWETILSLGILCATIVLIAVVGARVYRGGVLMYGKSSSLKDFKKAIALSKKN</sequence>
<keyword evidence="5 6" id="KW-0472">Membrane</keyword>
<keyword evidence="9" id="KW-1185">Reference proteome</keyword>
<evidence type="ECO:0000256" key="5">
    <source>
        <dbReference type="ARBA" id="ARBA00023136"/>
    </source>
</evidence>
<feature type="domain" description="ABC-2 type transporter transmembrane" evidence="7">
    <location>
        <begin position="19"/>
        <end position="384"/>
    </location>
</feature>
<keyword evidence="2" id="KW-1003">Cell membrane</keyword>
<evidence type="ECO:0000313" key="8">
    <source>
        <dbReference type="EMBL" id="WLV25913.1"/>
    </source>
</evidence>
<feature type="transmembrane region" description="Helical" evidence="6">
    <location>
        <begin position="231"/>
        <end position="253"/>
    </location>
</feature>
<feature type="transmembrane region" description="Helical" evidence="6">
    <location>
        <begin position="311"/>
        <end position="330"/>
    </location>
</feature>
<name>A0ABY9KYR5_9BACI</name>
<dbReference type="InterPro" id="IPR013525">
    <property type="entry name" value="ABC2_TM"/>
</dbReference>
<evidence type="ECO:0000259" key="7">
    <source>
        <dbReference type="Pfam" id="PF12698"/>
    </source>
</evidence>
<proteinExistence type="predicted"/>
<accession>A0ABY9KYR5</accession>
<evidence type="ECO:0000256" key="3">
    <source>
        <dbReference type="ARBA" id="ARBA00022692"/>
    </source>
</evidence>
<feature type="transmembrane region" description="Helical" evidence="6">
    <location>
        <begin position="337"/>
        <end position="356"/>
    </location>
</feature>
<evidence type="ECO:0000256" key="4">
    <source>
        <dbReference type="ARBA" id="ARBA00022989"/>
    </source>
</evidence>
<feature type="transmembrane region" description="Helical" evidence="6">
    <location>
        <begin position="368"/>
        <end position="388"/>
    </location>
</feature>
<evidence type="ECO:0000256" key="6">
    <source>
        <dbReference type="SAM" id="Phobius"/>
    </source>
</evidence>
<evidence type="ECO:0000256" key="2">
    <source>
        <dbReference type="ARBA" id="ARBA00022475"/>
    </source>
</evidence>